<feature type="chain" id="PRO_5038740044" description="Lipoprotein" evidence="2">
    <location>
        <begin position="20"/>
        <end position="209"/>
    </location>
</feature>
<organism evidence="3 4">
    <name type="scientific">Brochothrix campestris FSL F6-1037</name>
    <dbReference type="NCBI Taxonomy" id="1265861"/>
    <lineage>
        <taxon>Bacteria</taxon>
        <taxon>Bacillati</taxon>
        <taxon>Bacillota</taxon>
        <taxon>Bacilli</taxon>
        <taxon>Bacillales</taxon>
        <taxon>Listeriaceae</taxon>
        <taxon>Brochothrix</taxon>
    </lineage>
</organism>
<protein>
    <recommendedName>
        <fullName evidence="5">Lipoprotein</fullName>
    </recommendedName>
</protein>
<dbReference type="EMBL" id="AODH01000026">
    <property type="protein sequence ID" value="EUJ39549.1"/>
    <property type="molecule type" value="Genomic_DNA"/>
</dbReference>
<dbReference type="PROSITE" id="PS51257">
    <property type="entry name" value="PROKAR_LIPOPROTEIN"/>
    <property type="match status" value="1"/>
</dbReference>
<feature type="compositionally biased region" description="Low complexity" evidence="1">
    <location>
        <begin position="23"/>
        <end position="81"/>
    </location>
</feature>
<dbReference type="Proteomes" id="UP000019243">
    <property type="component" value="Unassembled WGS sequence"/>
</dbReference>
<feature type="compositionally biased region" description="Polar residues" evidence="1">
    <location>
        <begin position="82"/>
        <end position="104"/>
    </location>
</feature>
<reference evidence="3 4" key="1">
    <citation type="submission" date="2012-12" db="EMBL/GenBank/DDBJ databases">
        <title>Novel taxa of Listeriaceae from agricultural environments in the United States.</title>
        <authorList>
            <person name="den Bakker H.C."/>
            <person name="Allred A."/>
            <person name="Warchocki S."/>
            <person name="Wright E.M."/>
            <person name="Burrell A."/>
            <person name="Nightingale K.K."/>
            <person name="Kephart D."/>
            <person name="Wiedmann M."/>
        </authorList>
    </citation>
    <scope>NUCLEOTIDE SEQUENCE [LARGE SCALE GENOMIC DNA]</scope>
    <source>
        <strain evidence="3 4">FSL F6-1037</strain>
    </source>
</reference>
<feature type="region of interest" description="Disordered" evidence="1">
    <location>
        <begin position="21"/>
        <end position="114"/>
    </location>
</feature>
<evidence type="ECO:0008006" key="5">
    <source>
        <dbReference type="Google" id="ProtNLM"/>
    </source>
</evidence>
<feature type="signal peptide" evidence="2">
    <location>
        <begin position="1"/>
        <end position="19"/>
    </location>
</feature>
<evidence type="ECO:0000313" key="4">
    <source>
        <dbReference type="Proteomes" id="UP000019243"/>
    </source>
</evidence>
<name>W7CJJ3_9LIST</name>
<dbReference type="RefSeq" id="WP_035314572.1">
    <property type="nucleotide sequence ID" value="NZ_AODH01000026.1"/>
</dbReference>
<proteinExistence type="predicted"/>
<comment type="caution">
    <text evidence="3">The sequence shown here is derived from an EMBL/GenBank/DDBJ whole genome shotgun (WGS) entry which is preliminary data.</text>
</comment>
<dbReference type="STRING" id="1265861.BCAMP_06990"/>
<sequence length="209" mass="22021">MKKWLVLCMAIGGIATLSACQNETSKSATSVSSSSTDKATSSESSEVASSSEIITSDEQQASSEATVAVVSSTTDSVEADTNASVQTTGSKEVTESATSVSAPESSVDHKPVSSLDKDTKTILKTFLEYEATQADIAVDFTTLTMTRKGQDVPLTLVLGNNEGMIRESVVNNQEAHQSTIANYNIKGDTINITVTTSTGEETVYTKQIK</sequence>
<keyword evidence="2" id="KW-0732">Signal</keyword>
<evidence type="ECO:0000256" key="1">
    <source>
        <dbReference type="SAM" id="MobiDB-lite"/>
    </source>
</evidence>
<evidence type="ECO:0000256" key="2">
    <source>
        <dbReference type="SAM" id="SignalP"/>
    </source>
</evidence>
<dbReference type="AlphaFoldDB" id="W7CJJ3"/>
<gene>
    <name evidence="3" type="ORF">BCAMP_06990</name>
</gene>
<evidence type="ECO:0000313" key="3">
    <source>
        <dbReference type="EMBL" id="EUJ39549.1"/>
    </source>
</evidence>
<accession>W7CJJ3</accession>
<dbReference type="OrthoDB" id="10001360at2"/>
<keyword evidence="4" id="KW-1185">Reference proteome</keyword>